<evidence type="ECO:0000313" key="2">
    <source>
        <dbReference type="Proteomes" id="UP000663866"/>
    </source>
</evidence>
<gene>
    <name evidence="1" type="ORF">OVN521_LOCUS32884</name>
</gene>
<protein>
    <submittedName>
        <fullName evidence="1">Uncharacterized protein</fullName>
    </submittedName>
</protein>
<evidence type="ECO:0000313" key="1">
    <source>
        <dbReference type="EMBL" id="CAF4350369.1"/>
    </source>
</evidence>
<dbReference type="EMBL" id="CAJOBG010028865">
    <property type="protein sequence ID" value="CAF4350369.1"/>
    <property type="molecule type" value="Genomic_DNA"/>
</dbReference>
<sequence length="90" mass="9461">MLQIQTRSADSVAALRQAAQILNVQPPGNWNNYAHPSVTTGSTGAAQVGISTVGNVTASWPIPDQFRHDAVQSVRLLVIAASESSYTAQA</sequence>
<accession>A0A820KY40</accession>
<dbReference type="Proteomes" id="UP000663866">
    <property type="component" value="Unassembled WGS sequence"/>
</dbReference>
<keyword evidence="2" id="KW-1185">Reference proteome</keyword>
<organism evidence="1 2">
    <name type="scientific">Rotaria magnacalcarata</name>
    <dbReference type="NCBI Taxonomy" id="392030"/>
    <lineage>
        <taxon>Eukaryota</taxon>
        <taxon>Metazoa</taxon>
        <taxon>Spiralia</taxon>
        <taxon>Gnathifera</taxon>
        <taxon>Rotifera</taxon>
        <taxon>Eurotatoria</taxon>
        <taxon>Bdelloidea</taxon>
        <taxon>Philodinida</taxon>
        <taxon>Philodinidae</taxon>
        <taxon>Rotaria</taxon>
    </lineage>
</organism>
<name>A0A820KY40_9BILA</name>
<feature type="non-terminal residue" evidence="1">
    <location>
        <position position="90"/>
    </location>
</feature>
<dbReference type="AlphaFoldDB" id="A0A820KY40"/>
<reference evidence="1" key="1">
    <citation type="submission" date="2021-02" db="EMBL/GenBank/DDBJ databases">
        <authorList>
            <person name="Nowell W R."/>
        </authorList>
    </citation>
    <scope>NUCLEOTIDE SEQUENCE</scope>
</reference>
<comment type="caution">
    <text evidence="1">The sequence shown here is derived from an EMBL/GenBank/DDBJ whole genome shotgun (WGS) entry which is preliminary data.</text>
</comment>
<proteinExistence type="predicted"/>